<feature type="non-terminal residue" evidence="4">
    <location>
        <position position="215"/>
    </location>
</feature>
<protein>
    <recommendedName>
        <fullName evidence="3">NWD1/2-like winged helix-turn-helix domain-containing protein</fullName>
    </recommendedName>
</protein>
<dbReference type="EMBL" id="CAIIXF020000003">
    <property type="protein sequence ID" value="CAH1780121.1"/>
    <property type="molecule type" value="Genomic_DNA"/>
</dbReference>
<dbReference type="PANTHER" id="PTHR19871:SF14">
    <property type="entry name" value="DUF4062 DOMAIN-CONTAINING PROTEIN"/>
    <property type="match status" value="1"/>
</dbReference>
<feature type="non-terminal residue" evidence="4">
    <location>
        <position position="1"/>
    </location>
</feature>
<evidence type="ECO:0000313" key="5">
    <source>
        <dbReference type="Proteomes" id="UP000749559"/>
    </source>
</evidence>
<dbReference type="InterPro" id="IPR052752">
    <property type="entry name" value="NACHT-WD_repeat"/>
</dbReference>
<sequence>GEEIMATYYKKKSRTVTPEQKKLLLEMFSKQPSPLFLKLLLDESLKWTSYMGVASIQVVSTIRQAIDRLFLKIETKFGHVLVSRALGYITLGWNGLSEIELEDALSCSDEVLNSVYQYHNPPVEGSVRIPSLLWARIKHDISEYLTERQSFGKNTVFWYHRQFIEAAMDRYTQGAASQMLHKELGVIYKHENGLRKTITLSKRGLTIQDANRQLT</sequence>
<keyword evidence="2" id="KW-0677">Repeat</keyword>
<evidence type="ECO:0000256" key="1">
    <source>
        <dbReference type="ARBA" id="ARBA00022574"/>
    </source>
</evidence>
<keyword evidence="1" id="KW-0853">WD repeat</keyword>
<dbReference type="Proteomes" id="UP000749559">
    <property type="component" value="Unassembled WGS sequence"/>
</dbReference>
<dbReference type="Pfam" id="PF25469">
    <property type="entry name" value="WHD_NWD1"/>
    <property type="match status" value="1"/>
</dbReference>
<feature type="domain" description="NWD1/2-like winged helix-turn-helix" evidence="3">
    <location>
        <begin position="60"/>
        <end position="174"/>
    </location>
</feature>
<evidence type="ECO:0000313" key="4">
    <source>
        <dbReference type="EMBL" id="CAH1780121.1"/>
    </source>
</evidence>
<keyword evidence="5" id="KW-1185">Reference proteome</keyword>
<accession>A0A8S4NGW8</accession>
<evidence type="ECO:0000256" key="2">
    <source>
        <dbReference type="ARBA" id="ARBA00022737"/>
    </source>
</evidence>
<dbReference type="AlphaFoldDB" id="A0A8S4NGW8"/>
<proteinExistence type="predicted"/>
<dbReference type="OrthoDB" id="2325716at2759"/>
<name>A0A8S4NGW8_OWEFU</name>
<dbReference type="PANTHER" id="PTHR19871">
    <property type="entry name" value="BETA TRANSDUCIN-RELATED PROTEIN"/>
    <property type="match status" value="1"/>
</dbReference>
<gene>
    <name evidence="4" type="ORF">OFUS_LOCUS6853</name>
</gene>
<comment type="caution">
    <text evidence="4">The sequence shown here is derived from an EMBL/GenBank/DDBJ whole genome shotgun (WGS) entry which is preliminary data.</text>
</comment>
<organism evidence="4 5">
    <name type="scientific">Owenia fusiformis</name>
    <name type="common">Polychaete worm</name>
    <dbReference type="NCBI Taxonomy" id="6347"/>
    <lineage>
        <taxon>Eukaryota</taxon>
        <taxon>Metazoa</taxon>
        <taxon>Spiralia</taxon>
        <taxon>Lophotrochozoa</taxon>
        <taxon>Annelida</taxon>
        <taxon>Polychaeta</taxon>
        <taxon>Sedentaria</taxon>
        <taxon>Canalipalpata</taxon>
        <taxon>Sabellida</taxon>
        <taxon>Oweniida</taxon>
        <taxon>Oweniidae</taxon>
        <taxon>Owenia</taxon>
    </lineage>
</organism>
<evidence type="ECO:0000259" key="3">
    <source>
        <dbReference type="Pfam" id="PF25469"/>
    </source>
</evidence>
<dbReference type="InterPro" id="IPR057588">
    <property type="entry name" value="NWD1/2-like_WH"/>
</dbReference>
<reference evidence="4" key="1">
    <citation type="submission" date="2022-03" db="EMBL/GenBank/DDBJ databases">
        <authorList>
            <person name="Martin C."/>
        </authorList>
    </citation>
    <scope>NUCLEOTIDE SEQUENCE</scope>
</reference>